<dbReference type="AlphaFoldDB" id="A0A8K0KTG2"/>
<keyword evidence="1" id="KW-0863">Zinc-finger</keyword>
<dbReference type="GO" id="GO:0008270">
    <property type="term" value="F:zinc ion binding"/>
    <property type="evidence" value="ECO:0007669"/>
    <property type="project" value="UniProtKB-KW"/>
</dbReference>
<keyword evidence="4" id="KW-1185">Reference proteome</keyword>
<dbReference type="SMART" id="SM00343">
    <property type="entry name" value="ZnF_C2HC"/>
    <property type="match status" value="2"/>
</dbReference>
<evidence type="ECO:0000313" key="3">
    <source>
        <dbReference type="EMBL" id="KAG8239475.1"/>
    </source>
</evidence>
<gene>
    <name evidence="3" type="ORF">J437_LFUL018983</name>
</gene>
<dbReference type="Proteomes" id="UP000792457">
    <property type="component" value="Unassembled WGS sequence"/>
</dbReference>
<reference evidence="3" key="2">
    <citation type="submission" date="2017-10" db="EMBL/GenBank/DDBJ databases">
        <title>Ladona fulva Genome sequencing and assembly.</title>
        <authorList>
            <person name="Murali S."/>
            <person name="Richards S."/>
            <person name="Bandaranaike D."/>
            <person name="Bellair M."/>
            <person name="Blankenburg K."/>
            <person name="Chao H."/>
            <person name="Dinh H."/>
            <person name="Doddapaneni H."/>
            <person name="Dugan-Rocha S."/>
            <person name="Elkadiri S."/>
            <person name="Gnanaolivu R."/>
            <person name="Hernandez B."/>
            <person name="Skinner E."/>
            <person name="Javaid M."/>
            <person name="Lee S."/>
            <person name="Li M."/>
            <person name="Ming W."/>
            <person name="Munidasa M."/>
            <person name="Muniz J."/>
            <person name="Nguyen L."/>
            <person name="Hughes D."/>
            <person name="Osuji N."/>
            <person name="Pu L.-L."/>
            <person name="Puazo M."/>
            <person name="Qu C."/>
            <person name="Quiroz J."/>
            <person name="Raj R."/>
            <person name="Weissenberger G."/>
            <person name="Xin Y."/>
            <person name="Zou X."/>
            <person name="Han Y."/>
            <person name="Worley K."/>
            <person name="Muzny D."/>
            <person name="Gibbs R."/>
        </authorList>
    </citation>
    <scope>NUCLEOTIDE SEQUENCE</scope>
    <source>
        <strain evidence="3">Sampled in the wild</strain>
    </source>
</reference>
<comment type="caution">
    <text evidence="3">The sequence shown here is derived from an EMBL/GenBank/DDBJ whole genome shotgun (WGS) entry which is preliminary data.</text>
</comment>
<dbReference type="SUPFAM" id="SSF57756">
    <property type="entry name" value="Retrovirus zinc finger-like domains"/>
    <property type="match status" value="1"/>
</dbReference>
<dbReference type="EMBL" id="KZ309669">
    <property type="protein sequence ID" value="KAG8239475.1"/>
    <property type="molecule type" value="Genomic_DNA"/>
</dbReference>
<dbReference type="Gene3D" id="4.10.60.10">
    <property type="entry name" value="Zinc finger, CCHC-type"/>
    <property type="match status" value="1"/>
</dbReference>
<dbReference type="GO" id="GO:0003676">
    <property type="term" value="F:nucleic acid binding"/>
    <property type="evidence" value="ECO:0007669"/>
    <property type="project" value="InterPro"/>
</dbReference>
<keyword evidence="1" id="KW-0479">Metal-binding</keyword>
<accession>A0A8K0KTG2</accession>
<name>A0A8K0KTG2_LADFU</name>
<evidence type="ECO:0000256" key="1">
    <source>
        <dbReference type="PROSITE-ProRule" id="PRU00047"/>
    </source>
</evidence>
<feature type="domain" description="CCHC-type" evidence="2">
    <location>
        <begin position="66"/>
        <end position="82"/>
    </location>
</feature>
<dbReference type="OrthoDB" id="8122238at2759"/>
<dbReference type="InterPro" id="IPR036875">
    <property type="entry name" value="Znf_CCHC_sf"/>
</dbReference>
<evidence type="ECO:0000313" key="4">
    <source>
        <dbReference type="Proteomes" id="UP000792457"/>
    </source>
</evidence>
<protein>
    <recommendedName>
        <fullName evidence="2">CCHC-type domain-containing protein</fullName>
    </recommendedName>
</protein>
<sequence length="147" mass="17360">MKDSDMDKETFKKGFRHSFTTGRRENRYCNRVFTVTPLIRDFLLQKERVYSGWTSHYLKDYIGVTRCYKCQGFGHTAQNCREKADTCAHCARTGHTIEDCPRKNKREVCANCNRFGKDDDHSTMDKECPAYKYALEREILRTNYSKN</sequence>
<dbReference type="PROSITE" id="PS50158">
    <property type="entry name" value="ZF_CCHC"/>
    <property type="match status" value="2"/>
</dbReference>
<organism evidence="3 4">
    <name type="scientific">Ladona fulva</name>
    <name type="common">Scarce chaser dragonfly</name>
    <name type="synonym">Libellula fulva</name>
    <dbReference type="NCBI Taxonomy" id="123851"/>
    <lineage>
        <taxon>Eukaryota</taxon>
        <taxon>Metazoa</taxon>
        <taxon>Ecdysozoa</taxon>
        <taxon>Arthropoda</taxon>
        <taxon>Hexapoda</taxon>
        <taxon>Insecta</taxon>
        <taxon>Pterygota</taxon>
        <taxon>Palaeoptera</taxon>
        <taxon>Odonata</taxon>
        <taxon>Epiprocta</taxon>
        <taxon>Anisoptera</taxon>
        <taxon>Libelluloidea</taxon>
        <taxon>Libellulidae</taxon>
        <taxon>Ladona</taxon>
    </lineage>
</organism>
<evidence type="ECO:0000259" key="2">
    <source>
        <dbReference type="PROSITE" id="PS50158"/>
    </source>
</evidence>
<feature type="domain" description="CCHC-type" evidence="2">
    <location>
        <begin position="87"/>
        <end position="102"/>
    </location>
</feature>
<proteinExistence type="predicted"/>
<keyword evidence="1" id="KW-0862">Zinc</keyword>
<reference evidence="3" key="1">
    <citation type="submission" date="2013-04" db="EMBL/GenBank/DDBJ databases">
        <authorList>
            <person name="Qu J."/>
            <person name="Murali S.C."/>
            <person name="Bandaranaike D."/>
            <person name="Bellair M."/>
            <person name="Blankenburg K."/>
            <person name="Chao H."/>
            <person name="Dinh H."/>
            <person name="Doddapaneni H."/>
            <person name="Downs B."/>
            <person name="Dugan-Rocha S."/>
            <person name="Elkadiri S."/>
            <person name="Gnanaolivu R.D."/>
            <person name="Hernandez B."/>
            <person name="Javaid M."/>
            <person name="Jayaseelan J.C."/>
            <person name="Lee S."/>
            <person name="Li M."/>
            <person name="Ming W."/>
            <person name="Munidasa M."/>
            <person name="Muniz J."/>
            <person name="Nguyen L."/>
            <person name="Ongeri F."/>
            <person name="Osuji N."/>
            <person name="Pu L.-L."/>
            <person name="Puazo M."/>
            <person name="Qu C."/>
            <person name="Quiroz J."/>
            <person name="Raj R."/>
            <person name="Weissenberger G."/>
            <person name="Xin Y."/>
            <person name="Zou X."/>
            <person name="Han Y."/>
            <person name="Richards S."/>
            <person name="Worley K."/>
            <person name="Muzny D."/>
            <person name="Gibbs R."/>
        </authorList>
    </citation>
    <scope>NUCLEOTIDE SEQUENCE</scope>
    <source>
        <strain evidence="3">Sampled in the wild</strain>
    </source>
</reference>
<dbReference type="InterPro" id="IPR001878">
    <property type="entry name" value="Znf_CCHC"/>
</dbReference>